<gene>
    <name evidence="2" type="ORF">C1I91_05505</name>
</gene>
<dbReference type="Proteomes" id="UP000286268">
    <property type="component" value="Chromosome"/>
</dbReference>
<evidence type="ECO:0000313" key="3">
    <source>
        <dbReference type="Proteomes" id="UP000286268"/>
    </source>
</evidence>
<reference evidence="2 3" key="1">
    <citation type="submission" date="2018-01" db="EMBL/GenBank/DDBJ databases">
        <title>Genome Sequencing and Assembly of Anaerobacter polyendosporus strain CT4.</title>
        <authorList>
            <person name="Tachaapaikoon C."/>
            <person name="Sutheeworapong S."/>
            <person name="Jenjaroenpun P."/>
            <person name="Wongsurawat T."/>
            <person name="Nookeaw I."/>
            <person name="Cheawchanlertfa P."/>
            <person name="Kosugi A."/>
            <person name="Cheevadhanarak S."/>
            <person name="Ratanakhanokchai K."/>
        </authorList>
    </citation>
    <scope>NUCLEOTIDE SEQUENCE [LARGE SCALE GENOMIC DNA]</scope>
    <source>
        <strain evidence="2 3">CT4</strain>
    </source>
</reference>
<dbReference type="InterPro" id="IPR007813">
    <property type="entry name" value="PilN"/>
</dbReference>
<dbReference type="OrthoDB" id="1707667at2"/>
<evidence type="ECO:0000313" key="2">
    <source>
        <dbReference type="EMBL" id="QAA31164.1"/>
    </source>
</evidence>
<dbReference type="PANTHER" id="PTHR40278:SF1">
    <property type="entry name" value="DNA UTILIZATION PROTEIN HOFN"/>
    <property type="match status" value="1"/>
</dbReference>
<keyword evidence="1" id="KW-0812">Transmembrane</keyword>
<dbReference type="AlphaFoldDB" id="A0A410DPZ3"/>
<dbReference type="RefSeq" id="WP_128211875.1">
    <property type="nucleotide sequence ID" value="NZ_CP025746.1"/>
</dbReference>
<keyword evidence="1" id="KW-1133">Transmembrane helix</keyword>
<dbReference type="Pfam" id="PF05137">
    <property type="entry name" value="PilN"/>
    <property type="match status" value="1"/>
</dbReference>
<proteinExistence type="predicted"/>
<organism evidence="2 3">
    <name type="scientific">Clostridium manihotivorum</name>
    <dbReference type="NCBI Taxonomy" id="2320868"/>
    <lineage>
        <taxon>Bacteria</taxon>
        <taxon>Bacillati</taxon>
        <taxon>Bacillota</taxon>
        <taxon>Clostridia</taxon>
        <taxon>Eubacteriales</taxon>
        <taxon>Clostridiaceae</taxon>
        <taxon>Clostridium</taxon>
    </lineage>
</organism>
<dbReference type="InterPro" id="IPR052534">
    <property type="entry name" value="Extracell_DNA_Util/SecSys_Comp"/>
</dbReference>
<keyword evidence="1" id="KW-0472">Membrane</keyword>
<dbReference type="KEGG" id="cmah:C1I91_05505"/>
<sequence>MNDFNFFAPYQGKQKQVVGKKIYIYTISAVIILFVVGTFVWNSINIFIINREIDKYQSAVSSPKVQEKVKEAETLNNKLDILNKYEDGLAKIDSGINSRDTISSSLLNKINSTLPSDINFKSVSVDGSSLSIQGISKTMSAIGELQHNIKNLDIIVDAQIGNINQDDSKSGSYSFDLKCTLKDVDEK</sequence>
<name>A0A410DPZ3_9CLOT</name>
<feature type="transmembrane region" description="Helical" evidence="1">
    <location>
        <begin position="22"/>
        <end position="41"/>
    </location>
</feature>
<accession>A0A410DPZ3</accession>
<dbReference type="EMBL" id="CP025746">
    <property type="protein sequence ID" value="QAA31164.1"/>
    <property type="molecule type" value="Genomic_DNA"/>
</dbReference>
<protein>
    <submittedName>
        <fullName evidence="2">Uncharacterized protein</fullName>
    </submittedName>
</protein>
<dbReference type="PANTHER" id="PTHR40278">
    <property type="entry name" value="DNA UTILIZATION PROTEIN HOFN"/>
    <property type="match status" value="1"/>
</dbReference>
<evidence type="ECO:0000256" key="1">
    <source>
        <dbReference type="SAM" id="Phobius"/>
    </source>
</evidence>
<keyword evidence="3" id="KW-1185">Reference proteome</keyword>